<comment type="caution">
    <text evidence="3">The sequence shown here is derived from an EMBL/GenBank/DDBJ whole genome shotgun (WGS) entry which is preliminary data.</text>
</comment>
<gene>
    <name evidence="3" type="ORF">QBC37DRAFT_487369</name>
</gene>
<reference evidence="3" key="2">
    <citation type="submission" date="2023-05" db="EMBL/GenBank/DDBJ databases">
        <authorList>
            <consortium name="Lawrence Berkeley National Laboratory"/>
            <person name="Steindorff A."/>
            <person name="Hensen N."/>
            <person name="Bonometti L."/>
            <person name="Westerberg I."/>
            <person name="Brannstrom I.O."/>
            <person name="Guillou S."/>
            <person name="Cros-Aarteil S."/>
            <person name="Calhoun S."/>
            <person name="Haridas S."/>
            <person name="Kuo A."/>
            <person name="Mondo S."/>
            <person name="Pangilinan J."/>
            <person name="Riley R."/>
            <person name="Labutti K."/>
            <person name="Andreopoulos B."/>
            <person name="Lipzen A."/>
            <person name="Chen C."/>
            <person name="Yanf M."/>
            <person name="Daum C."/>
            <person name="Ng V."/>
            <person name="Clum A."/>
            <person name="Ohm R."/>
            <person name="Martin F."/>
            <person name="Silar P."/>
            <person name="Natvig D."/>
            <person name="Lalanne C."/>
            <person name="Gautier V."/>
            <person name="Ament-Velasquez S.L."/>
            <person name="Kruys A."/>
            <person name="Hutchinson M.I."/>
            <person name="Powell A.J."/>
            <person name="Barry K."/>
            <person name="Miller A.N."/>
            <person name="Grigoriev I.V."/>
            <person name="Debuchy R."/>
            <person name="Gladieux P."/>
            <person name="Thoren M.H."/>
            <person name="Johannesson H."/>
        </authorList>
    </citation>
    <scope>NUCLEOTIDE SEQUENCE</scope>
    <source>
        <strain evidence="3">PSN293</strain>
    </source>
</reference>
<sequence length="186" mass="19611">MRLTTNLVALGLMAVARVHAAEPPCTDDPIDDRVPGTMACYSSDGWSMSCDECFGRNGDPPASHDVGSICVMIIDTDGNFEQTACPGDPAPVLPDGESPEQGIVDAFCQANGGGGPLGPITWFGCFMYSYYNAPDVYEQNKAGITAMCDAFLVGLCTYIESGIPEIPGGGTGKRRARRTLSDNGEE</sequence>
<feature type="region of interest" description="Disordered" evidence="1">
    <location>
        <begin position="167"/>
        <end position="186"/>
    </location>
</feature>
<feature type="chain" id="PRO_5042986721" evidence="2">
    <location>
        <begin position="21"/>
        <end position="186"/>
    </location>
</feature>
<dbReference type="Proteomes" id="UP001301769">
    <property type="component" value="Unassembled WGS sequence"/>
</dbReference>
<proteinExistence type="predicted"/>
<protein>
    <submittedName>
        <fullName evidence="3">Uncharacterized protein</fullName>
    </submittedName>
</protein>
<evidence type="ECO:0000256" key="2">
    <source>
        <dbReference type="SAM" id="SignalP"/>
    </source>
</evidence>
<accession>A0AAN7B286</accession>
<keyword evidence="4" id="KW-1185">Reference proteome</keyword>
<organism evidence="3 4">
    <name type="scientific">Rhypophila decipiens</name>
    <dbReference type="NCBI Taxonomy" id="261697"/>
    <lineage>
        <taxon>Eukaryota</taxon>
        <taxon>Fungi</taxon>
        <taxon>Dikarya</taxon>
        <taxon>Ascomycota</taxon>
        <taxon>Pezizomycotina</taxon>
        <taxon>Sordariomycetes</taxon>
        <taxon>Sordariomycetidae</taxon>
        <taxon>Sordariales</taxon>
        <taxon>Naviculisporaceae</taxon>
        <taxon>Rhypophila</taxon>
    </lineage>
</organism>
<evidence type="ECO:0000313" key="4">
    <source>
        <dbReference type="Proteomes" id="UP001301769"/>
    </source>
</evidence>
<reference evidence="3" key="1">
    <citation type="journal article" date="2023" name="Mol. Phylogenet. Evol.">
        <title>Genome-scale phylogeny and comparative genomics of the fungal order Sordariales.</title>
        <authorList>
            <person name="Hensen N."/>
            <person name="Bonometti L."/>
            <person name="Westerberg I."/>
            <person name="Brannstrom I.O."/>
            <person name="Guillou S."/>
            <person name="Cros-Aarteil S."/>
            <person name="Calhoun S."/>
            <person name="Haridas S."/>
            <person name="Kuo A."/>
            <person name="Mondo S."/>
            <person name="Pangilinan J."/>
            <person name="Riley R."/>
            <person name="LaButti K."/>
            <person name="Andreopoulos B."/>
            <person name="Lipzen A."/>
            <person name="Chen C."/>
            <person name="Yan M."/>
            <person name="Daum C."/>
            <person name="Ng V."/>
            <person name="Clum A."/>
            <person name="Steindorff A."/>
            <person name="Ohm R.A."/>
            <person name="Martin F."/>
            <person name="Silar P."/>
            <person name="Natvig D.O."/>
            <person name="Lalanne C."/>
            <person name="Gautier V."/>
            <person name="Ament-Velasquez S.L."/>
            <person name="Kruys A."/>
            <person name="Hutchinson M.I."/>
            <person name="Powell A.J."/>
            <person name="Barry K."/>
            <person name="Miller A.N."/>
            <person name="Grigoriev I.V."/>
            <person name="Debuchy R."/>
            <person name="Gladieux P."/>
            <person name="Hiltunen Thoren M."/>
            <person name="Johannesson H."/>
        </authorList>
    </citation>
    <scope>NUCLEOTIDE SEQUENCE</scope>
    <source>
        <strain evidence="3">PSN293</strain>
    </source>
</reference>
<evidence type="ECO:0000256" key="1">
    <source>
        <dbReference type="SAM" id="MobiDB-lite"/>
    </source>
</evidence>
<name>A0AAN7B286_9PEZI</name>
<keyword evidence="2" id="KW-0732">Signal</keyword>
<feature type="signal peptide" evidence="2">
    <location>
        <begin position="1"/>
        <end position="20"/>
    </location>
</feature>
<evidence type="ECO:0000313" key="3">
    <source>
        <dbReference type="EMBL" id="KAK4207609.1"/>
    </source>
</evidence>
<dbReference type="EMBL" id="MU858284">
    <property type="protein sequence ID" value="KAK4207609.1"/>
    <property type="molecule type" value="Genomic_DNA"/>
</dbReference>
<dbReference type="AlphaFoldDB" id="A0AAN7B286"/>